<sequence length="211" mass="23791">MGLFLSMSGVIGKDVAAVQAALAAYAVEKEGEFGEAERTTDDDDCLVLAGEGDRVSILYPYEFFDWDAASQYLSRALDTPVFSLHIHDEDLWMYLLFRKGQVIDSFNPTPDYWDESLSEKEMAEWAGDAKVVAEAAPGLDPDEIEKYLIRWDDALFDEERKAYEDDEFPAPDCWQMLDFMKKLGLTYPITADGEIEGATFRFVCETKGEGV</sequence>
<gene>
    <name evidence="1" type="ORF">DSM3645_24355</name>
</gene>
<accession>A3ZUW2</accession>
<comment type="caution">
    <text evidence="1">The sequence shown here is derived from an EMBL/GenBank/DDBJ whole genome shotgun (WGS) entry which is preliminary data.</text>
</comment>
<protein>
    <submittedName>
        <fullName evidence="1">Uncharacterized protein</fullName>
    </submittedName>
</protein>
<evidence type="ECO:0000313" key="2">
    <source>
        <dbReference type="Proteomes" id="UP000004358"/>
    </source>
</evidence>
<dbReference type="AlphaFoldDB" id="A3ZUW2"/>
<dbReference type="HOGENOM" id="CLU_115754_0_0_0"/>
<dbReference type="eggNOG" id="ENOG5031GVG">
    <property type="taxonomic scope" value="Bacteria"/>
</dbReference>
<proteinExistence type="predicted"/>
<dbReference type="EMBL" id="AANZ01000013">
    <property type="protein sequence ID" value="EAQ79698.1"/>
    <property type="molecule type" value="Genomic_DNA"/>
</dbReference>
<dbReference type="RefSeq" id="WP_002652768.1">
    <property type="nucleotide sequence ID" value="NZ_CH672376.1"/>
</dbReference>
<reference evidence="1 2" key="1">
    <citation type="submission" date="2006-02" db="EMBL/GenBank/DDBJ databases">
        <authorList>
            <person name="Amann R."/>
            <person name="Ferriera S."/>
            <person name="Johnson J."/>
            <person name="Kravitz S."/>
            <person name="Halpern A."/>
            <person name="Remington K."/>
            <person name="Beeson K."/>
            <person name="Tran B."/>
            <person name="Rogers Y.-H."/>
            <person name="Friedman R."/>
            <person name="Venter J.C."/>
        </authorList>
    </citation>
    <scope>NUCLEOTIDE SEQUENCE [LARGE SCALE GENOMIC DNA]</scope>
    <source>
        <strain evidence="1 2">DSM 3645</strain>
    </source>
</reference>
<dbReference type="OrthoDB" id="4173938at2"/>
<organism evidence="1 2">
    <name type="scientific">Blastopirellula marina DSM 3645</name>
    <dbReference type="NCBI Taxonomy" id="314230"/>
    <lineage>
        <taxon>Bacteria</taxon>
        <taxon>Pseudomonadati</taxon>
        <taxon>Planctomycetota</taxon>
        <taxon>Planctomycetia</taxon>
        <taxon>Pirellulales</taxon>
        <taxon>Pirellulaceae</taxon>
        <taxon>Blastopirellula</taxon>
    </lineage>
</organism>
<evidence type="ECO:0000313" key="1">
    <source>
        <dbReference type="EMBL" id="EAQ79698.1"/>
    </source>
</evidence>
<name>A3ZUW2_9BACT</name>
<dbReference type="Proteomes" id="UP000004358">
    <property type="component" value="Unassembled WGS sequence"/>
</dbReference>